<dbReference type="Gene3D" id="3.40.190.170">
    <property type="entry name" value="Bacterial extracellular solute-binding protein, family 7"/>
    <property type="match status" value="1"/>
</dbReference>
<dbReference type="InterPro" id="IPR018389">
    <property type="entry name" value="DctP_fam"/>
</dbReference>
<dbReference type="PANTHER" id="PTHR33376">
    <property type="match status" value="1"/>
</dbReference>
<reference evidence="4" key="1">
    <citation type="submission" date="2017-02" db="EMBL/GenBank/DDBJ databases">
        <authorList>
            <person name="Varghese N."/>
            <person name="Submissions S."/>
        </authorList>
    </citation>
    <scope>NUCLEOTIDE SEQUENCE [LARGE SCALE GENOMIC DNA]</scope>
    <source>
        <strain evidence="4">DSM 23966</strain>
    </source>
</reference>
<evidence type="ECO:0000256" key="2">
    <source>
        <dbReference type="SAM" id="SignalP"/>
    </source>
</evidence>
<dbReference type="Proteomes" id="UP000190042">
    <property type="component" value="Unassembled WGS sequence"/>
</dbReference>
<organism evidence="3 4">
    <name type="scientific">Sporosarcina newyorkensis</name>
    <dbReference type="NCBI Taxonomy" id="759851"/>
    <lineage>
        <taxon>Bacteria</taxon>
        <taxon>Bacillati</taxon>
        <taxon>Bacillota</taxon>
        <taxon>Bacilli</taxon>
        <taxon>Bacillales</taxon>
        <taxon>Caryophanaceae</taxon>
        <taxon>Sporosarcina</taxon>
    </lineage>
</organism>
<evidence type="ECO:0000313" key="4">
    <source>
        <dbReference type="Proteomes" id="UP000190042"/>
    </source>
</evidence>
<dbReference type="GO" id="GO:0055085">
    <property type="term" value="P:transmembrane transport"/>
    <property type="evidence" value="ECO:0007669"/>
    <property type="project" value="InterPro"/>
</dbReference>
<feature type="signal peptide" evidence="2">
    <location>
        <begin position="1"/>
        <end position="24"/>
    </location>
</feature>
<evidence type="ECO:0000313" key="3">
    <source>
        <dbReference type="EMBL" id="SKA94570.1"/>
    </source>
</evidence>
<accession>A0A1T4XYG0</accession>
<dbReference type="NCBIfam" id="NF037995">
    <property type="entry name" value="TRAP_S1"/>
    <property type="match status" value="1"/>
</dbReference>
<protein>
    <submittedName>
        <fullName evidence="3">TRAP-type C4-dicarboxylate transport system, substrate-binding protein</fullName>
    </submittedName>
</protein>
<dbReference type="Pfam" id="PF03480">
    <property type="entry name" value="DctP"/>
    <property type="match status" value="1"/>
</dbReference>
<dbReference type="PROSITE" id="PS51257">
    <property type="entry name" value="PROKAR_LIPOPROTEIN"/>
    <property type="match status" value="1"/>
</dbReference>
<keyword evidence="4" id="KW-1185">Reference proteome</keyword>
<keyword evidence="1 2" id="KW-0732">Signal</keyword>
<sequence>MRNSIKTFKVMAIVLMILLLVACSQDGEVSSAKGITLNAVSFLPKDHPLTATLHDWNKDVEEVTEGRVKVNWRGGADVIPIGEQFEAMNSGVMDINFTYIGQYQTLAPETLSIALSQIEPWEERENGFYDLMAERHEEMNVRYLGRWLTGSPRLWLNDSIDSVDDLEKMPIRSAPNYTRFFEKLGISSAMIDPSEVYTSLQTGVVKGFVYGGFNGPRQDGWTDSSKYVLDHPFWTQNCTILMNDDKWKEISAEDQEAILAATADYERKMVAYYDELDKKEIEELKNAGVELFKLPEEEEKKFLDLAYNTEWEYLESKVPELVDELRDLTLKDD</sequence>
<evidence type="ECO:0000256" key="1">
    <source>
        <dbReference type="ARBA" id="ARBA00022729"/>
    </source>
</evidence>
<dbReference type="RefSeq" id="WP_078817094.1">
    <property type="nucleotide sequence ID" value="NZ_FUYJ01000002.1"/>
</dbReference>
<feature type="chain" id="PRO_5038332706" evidence="2">
    <location>
        <begin position="25"/>
        <end position="333"/>
    </location>
</feature>
<dbReference type="EMBL" id="FUYJ01000002">
    <property type="protein sequence ID" value="SKA94570.1"/>
    <property type="molecule type" value="Genomic_DNA"/>
</dbReference>
<name>A0A1T4XYG0_9BACL</name>
<dbReference type="AlphaFoldDB" id="A0A1T4XYG0"/>
<proteinExistence type="predicted"/>
<gene>
    <name evidence="3" type="ORF">SAMN04244570_1440</name>
</gene>
<dbReference type="PANTHER" id="PTHR33376:SF5">
    <property type="entry name" value="EXTRACYTOPLASMIC SOLUTE RECEPTOR PROTEIN"/>
    <property type="match status" value="1"/>
</dbReference>
<dbReference type="InterPro" id="IPR038404">
    <property type="entry name" value="TRAP_DctP_sf"/>
</dbReference>